<feature type="compositionally biased region" description="Polar residues" evidence="1">
    <location>
        <begin position="38"/>
        <end position="50"/>
    </location>
</feature>
<gene>
    <name evidence="2" type="ORF">PoB_001627600</name>
</gene>
<evidence type="ECO:0000313" key="2">
    <source>
        <dbReference type="EMBL" id="GFN89770.1"/>
    </source>
</evidence>
<comment type="caution">
    <text evidence="2">The sequence shown here is derived from an EMBL/GenBank/DDBJ whole genome shotgun (WGS) entry which is preliminary data.</text>
</comment>
<feature type="region of interest" description="Disordered" evidence="1">
    <location>
        <begin position="1"/>
        <end position="56"/>
    </location>
</feature>
<dbReference type="AlphaFoldDB" id="A0AAV3Z596"/>
<evidence type="ECO:0000313" key="3">
    <source>
        <dbReference type="Proteomes" id="UP000735302"/>
    </source>
</evidence>
<accession>A0AAV3Z596</accession>
<reference evidence="2 3" key="1">
    <citation type="journal article" date="2021" name="Elife">
        <title>Chloroplast acquisition without the gene transfer in kleptoplastic sea slugs, Plakobranchus ocellatus.</title>
        <authorList>
            <person name="Maeda T."/>
            <person name="Takahashi S."/>
            <person name="Yoshida T."/>
            <person name="Shimamura S."/>
            <person name="Takaki Y."/>
            <person name="Nagai Y."/>
            <person name="Toyoda A."/>
            <person name="Suzuki Y."/>
            <person name="Arimoto A."/>
            <person name="Ishii H."/>
            <person name="Satoh N."/>
            <person name="Nishiyama T."/>
            <person name="Hasebe M."/>
            <person name="Maruyama T."/>
            <person name="Minagawa J."/>
            <person name="Obokata J."/>
            <person name="Shigenobu S."/>
        </authorList>
    </citation>
    <scope>NUCLEOTIDE SEQUENCE [LARGE SCALE GENOMIC DNA]</scope>
</reference>
<name>A0AAV3Z596_9GAST</name>
<organism evidence="2 3">
    <name type="scientific">Plakobranchus ocellatus</name>
    <dbReference type="NCBI Taxonomy" id="259542"/>
    <lineage>
        <taxon>Eukaryota</taxon>
        <taxon>Metazoa</taxon>
        <taxon>Spiralia</taxon>
        <taxon>Lophotrochozoa</taxon>
        <taxon>Mollusca</taxon>
        <taxon>Gastropoda</taxon>
        <taxon>Heterobranchia</taxon>
        <taxon>Euthyneura</taxon>
        <taxon>Panpulmonata</taxon>
        <taxon>Sacoglossa</taxon>
        <taxon>Placobranchoidea</taxon>
        <taxon>Plakobranchidae</taxon>
        <taxon>Plakobranchus</taxon>
    </lineage>
</organism>
<protein>
    <submittedName>
        <fullName evidence="2">Uncharacterized protein</fullName>
    </submittedName>
</protein>
<evidence type="ECO:0000256" key="1">
    <source>
        <dbReference type="SAM" id="MobiDB-lite"/>
    </source>
</evidence>
<proteinExistence type="predicted"/>
<sequence length="91" mass="10167">MTVHGDGIAVTGTKGQTHQPSSRGPDRGDSSPHPWTFLSLQSAGHASSASQKDRDELNRVKIMYKREQPIPCDQRCYDSYRRYGSRIVAFS</sequence>
<feature type="compositionally biased region" description="Polar residues" evidence="1">
    <location>
        <begin position="13"/>
        <end position="22"/>
    </location>
</feature>
<dbReference type="Proteomes" id="UP000735302">
    <property type="component" value="Unassembled WGS sequence"/>
</dbReference>
<dbReference type="EMBL" id="BLXT01001947">
    <property type="protein sequence ID" value="GFN89770.1"/>
    <property type="molecule type" value="Genomic_DNA"/>
</dbReference>
<keyword evidence="3" id="KW-1185">Reference proteome</keyword>